<name>V9KP50_CALMI</name>
<comment type="similarity">
    <text evidence="5">Belongs to the protein kinase superfamily. Ser/Thr protein kinase family. GCN2 subfamily.</text>
</comment>
<dbReference type="SMART" id="SM00220">
    <property type="entry name" value="S_TKc"/>
    <property type="match status" value="1"/>
</dbReference>
<evidence type="ECO:0000313" key="10">
    <source>
        <dbReference type="EMBL" id="AFP00415.1"/>
    </source>
</evidence>
<dbReference type="CDD" id="cd13996">
    <property type="entry name" value="STKc_EIF2AK"/>
    <property type="match status" value="1"/>
</dbReference>
<feature type="compositionally biased region" description="Low complexity" evidence="8">
    <location>
        <begin position="70"/>
        <end position="90"/>
    </location>
</feature>
<dbReference type="InterPro" id="IPR008271">
    <property type="entry name" value="Ser/Thr_kinase_AS"/>
</dbReference>
<reference evidence="10" key="1">
    <citation type="journal article" date="2014" name="Nature">
        <title>Elephant shark genome provides unique insights into gnathostome evolution.</title>
        <authorList>
            <consortium name="International Elephant Shark Genome Sequencing Consortium"/>
            <person name="Venkatesh B."/>
            <person name="Lee A.P."/>
            <person name="Ravi V."/>
            <person name="Maurya A.K."/>
            <person name="Lian M.M."/>
            <person name="Swann J.B."/>
            <person name="Ohta Y."/>
            <person name="Flajnik M.F."/>
            <person name="Sutoh Y."/>
            <person name="Kasahara M."/>
            <person name="Hoon S."/>
            <person name="Gangu V."/>
            <person name="Roy S.W."/>
            <person name="Irimia M."/>
            <person name="Korzh V."/>
            <person name="Kondrychyn I."/>
            <person name="Lim Z.W."/>
            <person name="Tay B.H."/>
            <person name="Tohari S."/>
            <person name="Kong K.W."/>
            <person name="Ho S."/>
            <person name="Lorente-Galdos B."/>
            <person name="Quilez J."/>
            <person name="Marques-Bonet T."/>
            <person name="Raney B.J."/>
            <person name="Ingham P.W."/>
            <person name="Tay A."/>
            <person name="Hillier L.W."/>
            <person name="Minx P."/>
            <person name="Boehm T."/>
            <person name="Wilson R.K."/>
            <person name="Brenner S."/>
            <person name="Warren W.C."/>
        </authorList>
    </citation>
    <scope>NUCLEOTIDE SEQUENCE</scope>
    <source>
        <tissue evidence="10">Spleen</tissue>
    </source>
</reference>
<dbReference type="InterPro" id="IPR050339">
    <property type="entry name" value="CC_SR_Kinase"/>
</dbReference>
<evidence type="ECO:0000256" key="2">
    <source>
        <dbReference type="ARBA" id="ARBA00022741"/>
    </source>
</evidence>
<evidence type="ECO:0000256" key="1">
    <source>
        <dbReference type="ARBA" id="ARBA00022679"/>
    </source>
</evidence>
<evidence type="ECO:0000256" key="7">
    <source>
        <dbReference type="RuleBase" id="RU000304"/>
    </source>
</evidence>
<dbReference type="PROSITE" id="PS00108">
    <property type="entry name" value="PROTEIN_KINASE_ST"/>
    <property type="match status" value="1"/>
</dbReference>
<keyword evidence="3 10" id="KW-0418">Kinase</keyword>
<dbReference type="AlphaFoldDB" id="V9KP50"/>
<dbReference type="GO" id="GO:0005524">
    <property type="term" value="F:ATP binding"/>
    <property type="evidence" value="ECO:0007669"/>
    <property type="project" value="UniProtKB-UniRule"/>
</dbReference>
<dbReference type="PROSITE" id="PS00107">
    <property type="entry name" value="PROTEIN_KINASE_ATP"/>
    <property type="match status" value="1"/>
</dbReference>
<dbReference type="SUPFAM" id="SSF56112">
    <property type="entry name" value="Protein kinase-like (PK-like)"/>
    <property type="match status" value="1"/>
</dbReference>
<dbReference type="GO" id="GO:0005634">
    <property type="term" value="C:nucleus"/>
    <property type="evidence" value="ECO:0007669"/>
    <property type="project" value="TreeGrafter"/>
</dbReference>
<evidence type="ECO:0000256" key="3">
    <source>
        <dbReference type="ARBA" id="ARBA00022777"/>
    </source>
</evidence>
<evidence type="ECO:0000256" key="5">
    <source>
        <dbReference type="ARBA" id="ARBA00037982"/>
    </source>
</evidence>
<dbReference type="InterPro" id="IPR000719">
    <property type="entry name" value="Prot_kinase_dom"/>
</dbReference>
<dbReference type="EMBL" id="JW867897">
    <property type="protein sequence ID" value="AFP00415.1"/>
    <property type="molecule type" value="mRNA"/>
</dbReference>
<dbReference type="PROSITE" id="PS50011">
    <property type="entry name" value="PROTEIN_KINASE_DOM"/>
    <property type="match status" value="1"/>
</dbReference>
<dbReference type="PANTHER" id="PTHR11042">
    <property type="entry name" value="EUKARYOTIC TRANSLATION INITIATION FACTOR 2-ALPHA KINASE EIF2-ALPHA KINASE -RELATED"/>
    <property type="match status" value="1"/>
</dbReference>
<protein>
    <submittedName>
        <fullName evidence="10">Interferon-induced, double-stranded RNA-activated protein kinase-like protein</fullName>
    </submittedName>
</protein>
<dbReference type="Pfam" id="PF00069">
    <property type="entry name" value="Pkinase"/>
    <property type="match status" value="1"/>
</dbReference>
<keyword evidence="4 6" id="KW-0067">ATP-binding</keyword>
<feature type="domain" description="Protein kinase" evidence="9">
    <location>
        <begin position="200"/>
        <end position="450"/>
    </location>
</feature>
<evidence type="ECO:0000256" key="6">
    <source>
        <dbReference type="PROSITE-ProRule" id="PRU10141"/>
    </source>
</evidence>
<dbReference type="GO" id="GO:0004694">
    <property type="term" value="F:eukaryotic translation initiation factor 2alpha kinase activity"/>
    <property type="evidence" value="ECO:0007669"/>
    <property type="project" value="TreeGrafter"/>
</dbReference>
<dbReference type="PANTHER" id="PTHR11042:SF91">
    <property type="entry name" value="EUKARYOTIC TRANSLATION INITIATION FACTOR 2-ALPHA KINASE"/>
    <property type="match status" value="1"/>
</dbReference>
<sequence>MDSVQQGISNVPESKGDLEELEGICPNSVGGERLEQGCNVPDLQRLNIADSQCPGLHGDAGERGMLSVCSMGSEPFSQSSSSGDTQSSDSVVFDLQEKSPEDMDTRGLSSLSDFCSSTDHIAAFQAMVNLKKLDQDSNFDSSGISSYESHANNSGQCFTWEEMGSEGRFVPPTPSSDNSETCSGSKRCKFRRRSFYKKSFHEISCIGEGSFALVFHVKHKLDDCEYAIKCVELAHDVNEEMAVKEAKTLAKFRHTNIIRYYSSWIDVSNSTKVLCIQMELCKQTLEKWFQTENRENFQLQIAQDTSQGLSYIHRENYIHRDLKPANIFFANDNTVKIGDFGLVTSCSRGGSEQFLRSPDTGTPSYMAPEQSEENYNHKVDIYALGLILFELLWKFETVCEKQKEWTGVKSGIFPTGFQTRYPNETKLLTSMLSADPTRRPEADEVQRCFLIVA</sequence>
<feature type="binding site" evidence="6">
    <location>
        <position position="229"/>
    </location>
    <ligand>
        <name>ATP</name>
        <dbReference type="ChEBI" id="CHEBI:30616"/>
    </ligand>
</feature>
<keyword evidence="7" id="KW-0723">Serine/threonine-protein kinase</keyword>
<dbReference type="GO" id="GO:0005737">
    <property type="term" value="C:cytoplasm"/>
    <property type="evidence" value="ECO:0007669"/>
    <property type="project" value="TreeGrafter"/>
</dbReference>
<evidence type="ECO:0000256" key="4">
    <source>
        <dbReference type="ARBA" id="ARBA00022840"/>
    </source>
</evidence>
<keyword evidence="1" id="KW-0808">Transferase</keyword>
<evidence type="ECO:0000259" key="9">
    <source>
        <dbReference type="PROSITE" id="PS50011"/>
    </source>
</evidence>
<organism evidence="10">
    <name type="scientific">Callorhinchus milii</name>
    <name type="common">Ghost shark</name>
    <dbReference type="NCBI Taxonomy" id="7868"/>
    <lineage>
        <taxon>Eukaryota</taxon>
        <taxon>Metazoa</taxon>
        <taxon>Chordata</taxon>
        <taxon>Craniata</taxon>
        <taxon>Vertebrata</taxon>
        <taxon>Chondrichthyes</taxon>
        <taxon>Holocephali</taxon>
        <taxon>Chimaeriformes</taxon>
        <taxon>Callorhinchidae</taxon>
        <taxon>Callorhinchus</taxon>
    </lineage>
</organism>
<keyword evidence="2 6" id="KW-0547">Nucleotide-binding</keyword>
<dbReference type="InterPro" id="IPR011009">
    <property type="entry name" value="Kinase-like_dom_sf"/>
</dbReference>
<dbReference type="Gene3D" id="1.10.510.10">
    <property type="entry name" value="Transferase(Phosphotransferase) domain 1"/>
    <property type="match status" value="1"/>
</dbReference>
<feature type="region of interest" description="Disordered" evidence="8">
    <location>
        <begin position="67"/>
        <end position="90"/>
    </location>
</feature>
<dbReference type="InterPro" id="IPR017441">
    <property type="entry name" value="Protein_kinase_ATP_BS"/>
</dbReference>
<accession>V9KP50</accession>
<proteinExistence type="evidence at transcript level"/>
<dbReference type="Gene3D" id="3.30.200.20">
    <property type="entry name" value="Phosphorylase Kinase, domain 1"/>
    <property type="match status" value="1"/>
</dbReference>
<evidence type="ECO:0000256" key="8">
    <source>
        <dbReference type="SAM" id="MobiDB-lite"/>
    </source>
</evidence>